<comment type="caution">
    <text evidence="3">The sequence shown here is derived from an EMBL/GenBank/DDBJ whole genome shotgun (WGS) entry which is preliminary data.</text>
</comment>
<dbReference type="RefSeq" id="WP_006657296.1">
    <property type="nucleotide sequence ID" value="NZ_ABXW01000004.1"/>
</dbReference>
<gene>
    <name evidence="3" type="ORF">PROVALCAL_00310</name>
</gene>
<dbReference type="InterPro" id="IPR010982">
    <property type="entry name" value="Lambda_DNA-bd_dom_sf"/>
</dbReference>
<dbReference type="Gene3D" id="1.10.260.40">
    <property type="entry name" value="lambda repressor-like DNA-binding domains"/>
    <property type="match status" value="1"/>
</dbReference>
<dbReference type="Pfam" id="PF01381">
    <property type="entry name" value="HTH_3"/>
    <property type="match status" value="1"/>
</dbReference>
<evidence type="ECO:0000313" key="4">
    <source>
        <dbReference type="Proteomes" id="UP000003729"/>
    </source>
</evidence>
<dbReference type="GO" id="GO:0003677">
    <property type="term" value="F:DNA binding"/>
    <property type="evidence" value="ECO:0007669"/>
    <property type="project" value="UniProtKB-KW"/>
</dbReference>
<protein>
    <submittedName>
        <fullName evidence="3">DNA-binding helix-turn-helix protein</fullName>
    </submittedName>
</protein>
<reference evidence="3 4" key="2">
    <citation type="submission" date="2008-10" db="EMBL/GenBank/DDBJ databases">
        <authorList>
            <person name="Fulton L."/>
            <person name="Clifton S."/>
            <person name="Fulton B."/>
            <person name="Xu J."/>
            <person name="Minx P."/>
            <person name="Pepin K.H."/>
            <person name="Johnson M."/>
            <person name="Bhonagiri V."/>
            <person name="Nash W.E."/>
            <person name="Mardis E.R."/>
            <person name="Wilson R.K."/>
        </authorList>
    </citation>
    <scope>NUCLEOTIDE SEQUENCE [LARGE SCALE GENOMIC DNA]</scope>
    <source>
        <strain evidence="3 4">DSM 30120</strain>
    </source>
</reference>
<dbReference type="EMBL" id="ABXW01000004">
    <property type="protein sequence ID" value="EEB47715.1"/>
    <property type="molecule type" value="Genomic_DNA"/>
</dbReference>
<dbReference type="PANTHER" id="PTHR43236:SF1">
    <property type="entry name" value="BLL7220 PROTEIN"/>
    <property type="match status" value="1"/>
</dbReference>
<dbReference type="InterPro" id="IPR010359">
    <property type="entry name" value="IrrE_HExxH"/>
</dbReference>
<dbReference type="PANTHER" id="PTHR43236">
    <property type="entry name" value="ANTITOXIN HIGA1"/>
    <property type="match status" value="1"/>
</dbReference>
<reference evidence="3 4" key="1">
    <citation type="submission" date="2008-10" db="EMBL/GenBank/DDBJ databases">
        <title>Draft genome sequence of Providencia alcalifaciens (DSM 30120).</title>
        <authorList>
            <person name="Sudarsanam P."/>
            <person name="Ley R."/>
            <person name="Guruge J."/>
            <person name="Turnbaugh P.J."/>
            <person name="Mahowald M."/>
            <person name="Liep D."/>
            <person name="Gordon J."/>
        </authorList>
    </citation>
    <scope>NUCLEOTIDE SEQUENCE [LARGE SCALE GENOMIC DNA]</scope>
    <source>
        <strain evidence="3 4">DSM 30120</strain>
    </source>
</reference>
<dbReference type="SMART" id="SM00530">
    <property type="entry name" value="HTH_XRE"/>
    <property type="match status" value="1"/>
</dbReference>
<evidence type="ECO:0000313" key="3">
    <source>
        <dbReference type="EMBL" id="EEB47715.1"/>
    </source>
</evidence>
<dbReference type="Pfam" id="PF06114">
    <property type="entry name" value="Peptidase_M78"/>
    <property type="match status" value="1"/>
</dbReference>
<organism evidence="3 4">
    <name type="scientific">Providencia alcalifaciens DSM 30120</name>
    <dbReference type="NCBI Taxonomy" id="520999"/>
    <lineage>
        <taxon>Bacteria</taxon>
        <taxon>Pseudomonadati</taxon>
        <taxon>Pseudomonadota</taxon>
        <taxon>Gammaproteobacteria</taxon>
        <taxon>Enterobacterales</taxon>
        <taxon>Morganellaceae</taxon>
        <taxon>Providencia</taxon>
    </lineage>
</organism>
<dbReference type="eggNOG" id="COG1396">
    <property type="taxonomic scope" value="Bacteria"/>
</dbReference>
<evidence type="ECO:0000256" key="1">
    <source>
        <dbReference type="ARBA" id="ARBA00007227"/>
    </source>
</evidence>
<dbReference type="AlphaFoldDB" id="B6XAG2"/>
<sequence length="377" mass="43105">MFNGSNLRLARLYHELSLEQVAERVGKTRQYIQRLESGYALPTKELTNELACVLFVLPDFFYNNEQSPVNEEIVHFRKRSATRVATKLATLAKAELYRRLIDVFEENLNLPPVRFPEIKVYTQEDIEKAAEKCRIDWGLGFGPIDNMTRLAEKLGAFVTSFDSVSDDVDALSVPLERPFIVRNTAKKSPCRQRFDIAHEVGHLIFHGGISTGDRITESQANRFASALLLPRSAMAKYFPKPIGGRIDWKGLSQFKLTWKVSKAAIIYRAHQLSLLTDAQYKTAFFGLKRKGEAIDEKEDCLISHEKPELFYNAMDVLLNNVYSDIESLSKRLNILPEMLRELINEKYSEKILFKSQSKSNLNHDNVISLSSYRLACS</sequence>
<dbReference type="eggNOG" id="COG2856">
    <property type="taxonomic scope" value="Bacteria"/>
</dbReference>
<dbReference type="GeneID" id="57291056"/>
<comment type="similarity">
    <text evidence="1">Belongs to the short-chain fatty acyl-CoA assimilation regulator (ScfR) family.</text>
</comment>
<dbReference type="Gene3D" id="1.10.10.2910">
    <property type="match status" value="1"/>
</dbReference>
<feature type="domain" description="HTH cro/C1-type" evidence="2">
    <location>
        <begin position="7"/>
        <end position="61"/>
    </location>
</feature>
<accession>B6XAG2</accession>
<proteinExistence type="inferred from homology"/>
<dbReference type="InterPro" id="IPR052345">
    <property type="entry name" value="Rad_response_metalloprotease"/>
</dbReference>
<name>B6XAG2_9GAMM</name>
<dbReference type="InterPro" id="IPR001387">
    <property type="entry name" value="Cro/C1-type_HTH"/>
</dbReference>
<dbReference type="SUPFAM" id="SSF47413">
    <property type="entry name" value="lambda repressor-like DNA-binding domains"/>
    <property type="match status" value="1"/>
</dbReference>
<evidence type="ECO:0000259" key="2">
    <source>
        <dbReference type="PROSITE" id="PS50943"/>
    </source>
</evidence>
<dbReference type="PROSITE" id="PS50943">
    <property type="entry name" value="HTH_CROC1"/>
    <property type="match status" value="1"/>
</dbReference>
<keyword evidence="3" id="KW-0238">DNA-binding</keyword>
<dbReference type="Proteomes" id="UP000003729">
    <property type="component" value="Unassembled WGS sequence"/>
</dbReference>
<dbReference type="CDD" id="cd00093">
    <property type="entry name" value="HTH_XRE"/>
    <property type="match status" value="1"/>
</dbReference>